<evidence type="ECO:0000313" key="2">
    <source>
        <dbReference type="EMBL" id="GIF85706.1"/>
    </source>
</evidence>
<feature type="transmembrane region" description="Helical" evidence="1">
    <location>
        <begin position="20"/>
        <end position="37"/>
    </location>
</feature>
<keyword evidence="1" id="KW-0812">Transmembrane</keyword>
<keyword evidence="3" id="KW-1185">Reference proteome</keyword>
<keyword evidence="1" id="KW-0472">Membrane</keyword>
<accession>A0A8J3NMY1</accession>
<organism evidence="2 3">
    <name type="scientific">Catellatospora bangladeshensis</name>
    <dbReference type="NCBI Taxonomy" id="310355"/>
    <lineage>
        <taxon>Bacteria</taxon>
        <taxon>Bacillati</taxon>
        <taxon>Actinomycetota</taxon>
        <taxon>Actinomycetes</taxon>
        <taxon>Micromonosporales</taxon>
        <taxon>Micromonosporaceae</taxon>
        <taxon>Catellatospora</taxon>
    </lineage>
</organism>
<evidence type="ECO:0000313" key="3">
    <source>
        <dbReference type="Proteomes" id="UP000601223"/>
    </source>
</evidence>
<protein>
    <submittedName>
        <fullName evidence="2">Uncharacterized protein</fullName>
    </submittedName>
</protein>
<comment type="caution">
    <text evidence="2">The sequence shown here is derived from an EMBL/GenBank/DDBJ whole genome shotgun (WGS) entry which is preliminary data.</text>
</comment>
<dbReference type="Proteomes" id="UP000601223">
    <property type="component" value="Unassembled WGS sequence"/>
</dbReference>
<dbReference type="AlphaFoldDB" id="A0A8J3NMY1"/>
<reference evidence="2 3" key="1">
    <citation type="submission" date="2021-01" db="EMBL/GenBank/DDBJ databases">
        <title>Whole genome shotgun sequence of Catellatospora bangladeshensis NBRC 107357.</title>
        <authorList>
            <person name="Komaki H."/>
            <person name="Tamura T."/>
        </authorList>
    </citation>
    <scope>NUCLEOTIDE SEQUENCE [LARGE SCALE GENOMIC DNA]</scope>
    <source>
        <strain evidence="2 3">NBRC 107357</strain>
    </source>
</reference>
<keyword evidence="1" id="KW-1133">Transmembrane helix</keyword>
<evidence type="ECO:0000256" key="1">
    <source>
        <dbReference type="SAM" id="Phobius"/>
    </source>
</evidence>
<sequence>MRCVAPLAVGRSQRLTPLPALGPLYLVGLVICVILFVEAMRDGRYTDPMLIGLVLLGGGCYLGVQQGVYLVGDRVVLRFPLARTAIPLRDVRAFTIRHEDGSLGDKRVLWIELNDGGEFRTHVGVSRNLFSPAVRVPFEKMVALVEHLDQHRRQAS</sequence>
<gene>
    <name evidence="2" type="ORF">Cba03nite_70550</name>
</gene>
<name>A0A8J3NMY1_9ACTN</name>
<proteinExistence type="predicted"/>
<feature type="transmembrane region" description="Helical" evidence="1">
    <location>
        <begin position="49"/>
        <end position="71"/>
    </location>
</feature>
<dbReference type="EMBL" id="BONF01000051">
    <property type="protein sequence ID" value="GIF85706.1"/>
    <property type="molecule type" value="Genomic_DNA"/>
</dbReference>